<name>A0A498NH65_LABRO</name>
<gene>
    <name evidence="1" type="ORF">ROHU_017248</name>
</gene>
<keyword evidence="2" id="KW-1185">Reference proteome</keyword>
<reference evidence="1 2" key="1">
    <citation type="submission" date="2018-03" db="EMBL/GenBank/DDBJ databases">
        <title>Draft genome sequence of Rohu Carp (Labeo rohita).</title>
        <authorList>
            <person name="Das P."/>
            <person name="Kushwaha B."/>
            <person name="Joshi C.G."/>
            <person name="Kumar D."/>
            <person name="Nagpure N.S."/>
            <person name="Sahoo L."/>
            <person name="Das S.P."/>
            <person name="Bit A."/>
            <person name="Patnaik S."/>
            <person name="Meher P.K."/>
            <person name="Jayasankar P."/>
            <person name="Koringa P.G."/>
            <person name="Patel N.V."/>
            <person name="Hinsu A.T."/>
            <person name="Kumar R."/>
            <person name="Pandey M."/>
            <person name="Agarwal S."/>
            <person name="Srivastava S."/>
            <person name="Singh M."/>
            <person name="Iquebal M.A."/>
            <person name="Jaiswal S."/>
            <person name="Angadi U.B."/>
            <person name="Kumar N."/>
            <person name="Raza M."/>
            <person name="Shah T.M."/>
            <person name="Rai A."/>
            <person name="Jena J.K."/>
        </authorList>
    </citation>
    <scope>NUCLEOTIDE SEQUENCE [LARGE SCALE GENOMIC DNA]</scope>
    <source>
        <strain evidence="1">DASCIFA01</strain>
        <tissue evidence="1">Testis</tissue>
    </source>
</reference>
<dbReference type="EMBL" id="QBIY01011510">
    <property type="protein sequence ID" value="RXN31176.1"/>
    <property type="molecule type" value="Genomic_DNA"/>
</dbReference>
<evidence type="ECO:0000313" key="2">
    <source>
        <dbReference type="Proteomes" id="UP000290572"/>
    </source>
</evidence>
<dbReference type="Proteomes" id="UP000290572">
    <property type="component" value="Unassembled WGS sequence"/>
</dbReference>
<comment type="caution">
    <text evidence="1">The sequence shown here is derived from an EMBL/GenBank/DDBJ whole genome shotgun (WGS) entry which is preliminary data.</text>
</comment>
<proteinExistence type="predicted"/>
<dbReference type="AlphaFoldDB" id="A0A498NH65"/>
<evidence type="ECO:0000313" key="1">
    <source>
        <dbReference type="EMBL" id="RXN31176.1"/>
    </source>
</evidence>
<sequence length="118" mass="12575">MFGAAANYTSNEIIIKAESFHAAKKANCTFSSSSEEKHSFVVLNSSKYIHYRYQATTSSPDIDCGPLARSLGAFNPFPESSIAPGRTSSNGAASEGGRVFGAAIVAINRRDRCNSSVF</sequence>
<accession>A0A498NH65</accession>
<organism evidence="1 2">
    <name type="scientific">Labeo rohita</name>
    <name type="common">Indian major carp</name>
    <name type="synonym">Cyprinus rohita</name>
    <dbReference type="NCBI Taxonomy" id="84645"/>
    <lineage>
        <taxon>Eukaryota</taxon>
        <taxon>Metazoa</taxon>
        <taxon>Chordata</taxon>
        <taxon>Craniata</taxon>
        <taxon>Vertebrata</taxon>
        <taxon>Euteleostomi</taxon>
        <taxon>Actinopterygii</taxon>
        <taxon>Neopterygii</taxon>
        <taxon>Teleostei</taxon>
        <taxon>Ostariophysi</taxon>
        <taxon>Cypriniformes</taxon>
        <taxon>Cyprinidae</taxon>
        <taxon>Labeoninae</taxon>
        <taxon>Labeonini</taxon>
        <taxon>Labeo</taxon>
    </lineage>
</organism>
<protein>
    <submittedName>
        <fullName evidence="1">Uncharacterized protein</fullName>
    </submittedName>
</protein>